<organism evidence="7 8">
    <name type="scientific">Agathobacter rectalis</name>
    <dbReference type="NCBI Taxonomy" id="39491"/>
    <lineage>
        <taxon>Bacteria</taxon>
        <taxon>Bacillati</taxon>
        <taxon>Bacillota</taxon>
        <taxon>Clostridia</taxon>
        <taxon>Lachnospirales</taxon>
        <taxon>Lachnospiraceae</taxon>
        <taxon>Agathobacter</taxon>
    </lineage>
</organism>
<evidence type="ECO:0000256" key="1">
    <source>
        <dbReference type="ARBA" id="ARBA00004167"/>
    </source>
</evidence>
<sequence>MVKNVFKKLGKKQKNNKGFSLVELIVVIAIMAVLVGVLAPQLIKYVEKSRESTDIQNADSIATAIKTYYSDKETYPDNVTVTLTSAATPTFAAGDSQTTTALSDAGLDKTKLKGKNWSKIVITYTPGTGDIQYEVSYQSGKTEYYTTGGAGNTASQISPK</sequence>
<dbReference type="InterPro" id="IPR045584">
    <property type="entry name" value="Pilin-like"/>
</dbReference>
<dbReference type="EMBL" id="QSQP01000007">
    <property type="protein sequence ID" value="RGK43312.1"/>
    <property type="molecule type" value="Genomic_DNA"/>
</dbReference>
<comment type="subcellular location">
    <subcellularLocation>
        <location evidence="1">Membrane</location>
        <topology evidence="1">Single-pass membrane protein</topology>
    </subcellularLocation>
</comment>
<dbReference type="GO" id="GO:0016020">
    <property type="term" value="C:membrane"/>
    <property type="evidence" value="ECO:0007669"/>
    <property type="project" value="UniProtKB-SubCell"/>
</dbReference>
<dbReference type="PANTHER" id="PTHR30093:SF44">
    <property type="entry name" value="TYPE II SECRETION SYSTEM CORE PROTEIN G"/>
    <property type="match status" value="1"/>
</dbReference>
<protein>
    <submittedName>
        <fullName evidence="7">Type II secretion system protein</fullName>
    </submittedName>
</protein>
<keyword evidence="3 6" id="KW-0812">Transmembrane</keyword>
<evidence type="ECO:0000256" key="5">
    <source>
        <dbReference type="ARBA" id="ARBA00023136"/>
    </source>
</evidence>
<reference evidence="7 8" key="1">
    <citation type="submission" date="2018-08" db="EMBL/GenBank/DDBJ databases">
        <title>A genome reference for cultivated species of the human gut microbiota.</title>
        <authorList>
            <person name="Zou Y."/>
            <person name="Xue W."/>
            <person name="Luo G."/>
        </authorList>
    </citation>
    <scope>NUCLEOTIDE SEQUENCE [LARGE SCALE GENOMIC DNA]</scope>
    <source>
        <strain evidence="7 8">TF11-15AC</strain>
    </source>
</reference>
<evidence type="ECO:0000256" key="2">
    <source>
        <dbReference type="ARBA" id="ARBA00022481"/>
    </source>
</evidence>
<accession>A0A3E4M1Z2</accession>
<keyword evidence="2" id="KW-0488">Methylation</keyword>
<evidence type="ECO:0000256" key="6">
    <source>
        <dbReference type="SAM" id="Phobius"/>
    </source>
</evidence>
<keyword evidence="5 6" id="KW-0472">Membrane</keyword>
<comment type="caution">
    <text evidence="7">The sequence shown here is derived from an EMBL/GenBank/DDBJ whole genome shotgun (WGS) entry which is preliminary data.</text>
</comment>
<keyword evidence="4 6" id="KW-1133">Transmembrane helix</keyword>
<proteinExistence type="predicted"/>
<dbReference type="PROSITE" id="PS00409">
    <property type="entry name" value="PROKAR_NTER_METHYL"/>
    <property type="match status" value="1"/>
</dbReference>
<dbReference type="Pfam" id="PF07963">
    <property type="entry name" value="N_methyl"/>
    <property type="match status" value="1"/>
</dbReference>
<dbReference type="AlphaFoldDB" id="A0A3E4M1Z2"/>
<gene>
    <name evidence="7" type="ORF">DXD13_06905</name>
</gene>
<dbReference type="Gene3D" id="3.30.700.10">
    <property type="entry name" value="Glycoprotein, Type 4 Pilin"/>
    <property type="match status" value="1"/>
</dbReference>
<dbReference type="PANTHER" id="PTHR30093">
    <property type="entry name" value="GENERAL SECRETION PATHWAY PROTEIN G"/>
    <property type="match status" value="1"/>
</dbReference>
<dbReference type="InterPro" id="IPR012902">
    <property type="entry name" value="N_methyl_site"/>
</dbReference>
<evidence type="ECO:0000256" key="3">
    <source>
        <dbReference type="ARBA" id="ARBA00022692"/>
    </source>
</evidence>
<evidence type="ECO:0000313" key="8">
    <source>
        <dbReference type="Proteomes" id="UP000261052"/>
    </source>
</evidence>
<dbReference type="Proteomes" id="UP000261052">
    <property type="component" value="Unassembled WGS sequence"/>
</dbReference>
<feature type="transmembrane region" description="Helical" evidence="6">
    <location>
        <begin position="21"/>
        <end position="43"/>
    </location>
</feature>
<evidence type="ECO:0000256" key="4">
    <source>
        <dbReference type="ARBA" id="ARBA00022989"/>
    </source>
</evidence>
<dbReference type="RefSeq" id="WP_117685797.1">
    <property type="nucleotide sequence ID" value="NZ_QSQP01000007.1"/>
</dbReference>
<evidence type="ECO:0000313" key="7">
    <source>
        <dbReference type="EMBL" id="RGK43312.1"/>
    </source>
</evidence>
<dbReference type="SUPFAM" id="SSF54523">
    <property type="entry name" value="Pili subunits"/>
    <property type="match status" value="1"/>
</dbReference>
<name>A0A3E4M1Z2_9FIRM</name>
<dbReference type="NCBIfam" id="TIGR02532">
    <property type="entry name" value="IV_pilin_GFxxxE"/>
    <property type="match status" value="1"/>
</dbReference>